<feature type="compositionally biased region" description="Polar residues" evidence="1">
    <location>
        <begin position="1"/>
        <end position="14"/>
    </location>
</feature>
<feature type="compositionally biased region" description="Basic and acidic residues" evidence="1">
    <location>
        <begin position="48"/>
        <end position="63"/>
    </location>
</feature>
<dbReference type="PANTHER" id="PTHR39211:SF1">
    <property type="entry name" value="ABNORMAL SPINDLE-LIKE MICROCEPHALY-ASSOCIATED PROTEIN ASH DOMAIN-CONTAINING PROTEIN"/>
    <property type="match status" value="1"/>
</dbReference>
<feature type="compositionally biased region" description="Pro residues" evidence="1">
    <location>
        <begin position="113"/>
        <end position="123"/>
    </location>
</feature>
<feature type="region of interest" description="Disordered" evidence="1">
    <location>
        <begin position="1"/>
        <end position="209"/>
    </location>
</feature>
<feature type="compositionally biased region" description="Polar residues" evidence="1">
    <location>
        <begin position="1013"/>
        <end position="1024"/>
    </location>
</feature>
<feature type="compositionally biased region" description="Polar residues" evidence="1">
    <location>
        <begin position="480"/>
        <end position="489"/>
    </location>
</feature>
<evidence type="ECO:0000256" key="1">
    <source>
        <dbReference type="SAM" id="MobiDB-lite"/>
    </source>
</evidence>
<evidence type="ECO:0000313" key="2">
    <source>
        <dbReference type="EMBL" id="PWN20787.1"/>
    </source>
</evidence>
<dbReference type="RefSeq" id="XP_025347947.1">
    <property type="nucleotide sequence ID" value="XM_025492556.1"/>
</dbReference>
<feature type="region of interest" description="Disordered" evidence="1">
    <location>
        <begin position="777"/>
        <end position="814"/>
    </location>
</feature>
<feature type="region of interest" description="Disordered" evidence="1">
    <location>
        <begin position="2109"/>
        <end position="2163"/>
    </location>
</feature>
<feature type="compositionally biased region" description="Low complexity" evidence="1">
    <location>
        <begin position="910"/>
        <end position="925"/>
    </location>
</feature>
<feature type="compositionally biased region" description="Polar residues" evidence="1">
    <location>
        <begin position="1533"/>
        <end position="1542"/>
    </location>
</feature>
<feature type="region of interest" description="Disordered" evidence="1">
    <location>
        <begin position="1505"/>
        <end position="1594"/>
    </location>
</feature>
<feature type="region of interest" description="Disordered" evidence="1">
    <location>
        <begin position="480"/>
        <end position="532"/>
    </location>
</feature>
<feature type="compositionally biased region" description="Low complexity" evidence="1">
    <location>
        <begin position="173"/>
        <end position="182"/>
    </location>
</feature>
<dbReference type="PANTHER" id="PTHR39211">
    <property type="entry name" value="CHROMOSOME 7, WHOLE GENOME SHOTGUN SEQUENCE"/>
    <property type="match status" value="1"/>
</dbReference>
<feature type="compositionally biased region" description="Low complexity" evidence="1">
    <location>
        <begin position="996"/>
        <end position="1010"/>
    </location>
</feature>
<dbReference type="EMBL" id="KZ819327">
    <property type="protein sequence ID" value="PWN20787.1"/>
    <property type="molecule type" value="Genomic_DNA"/>
</dbReference>
<feature type="compositionally biased region" description="Low complexity" evidence="1">
    <location>
        <begin position="946"/>
        <end position="957"/>
    </location>
</feature>
<feature type="compositionally biased region" description="Gly residues" evidence="1">
    <location>
        <begin position="99"/>
        <end position="108"/>
    </location>
</feature>
<sequence length="2163" mass="230854">MSSHSAPGTGNPSSRPAVRYEAQAAPSEGSRGAAEAKKTAWVGAFERVLGDHPDESAPAERSKVSKSANEVRSPNLEQRSGQNSQQRDSLSAGDWSGNGERGSIGMEGDGAPPSAPKPSPRRPTLPSQRSKPLPKSGVGAPEESKPQASNSRGFDLASATDFASGDYSDARQRAQQSQNSSSGLSHKASNRALRATATSPSPAPPKASTLIRSYAPEPEDEDTDKGQRTALTASLRLAKPIAGTPLVEVFSRHQSDKVIFENLYLNHAPGLQPVRLRNVLEPGKSVLIRLQSDLGHAVSFMRRKRTGPKNELDKLVWPSNTLAWAKGDGLSPAKLRELRTISTNLEVADSLILEGGASTEIFVIFRPNMISSTLPNPLAPLGSKVSAPSRSSSQSSTATSTHMVTAMTKQPSSGPAPDTHASPFSSSPGPPGDNLPSSEPSPIDRTLRRQDLLVPDNEPTEVKGQLSIRAWPLPALQQPLNSVPHSASNVGADEASATSSESSAASSRPPSNHGSLLSSSGGPSPSTAVTEVSDVEPQAFRLELSARFCRPQIALIIRQPGGSLVDLESGVQNIPTHRSGVVIVDFGDVIAGTTVATDLHVLNQSAIDCFWQGRVDCGDDPDVSPAVSLTQTDSSEAVKLVSACSDEVPYQPNILLPRTSAKLQLHLRPEQAGQDMEELIVFTNLHNTSNSIRLLIRANVLSAGRDTSLVVDSGETLDFGDCCGGQWARQLLVLRNTTNHSLDVALSAQKGHEVRFQQAGVAADTDYEHEGEEITVGATAASSDGSKSEASVSSSVPRSDSLTSAAPVSDTLGVEGSHRSLAMELIRTPTHNASTAPGIEPPSFDLSEGGSIDVEKTPMTLTPQARPPPTNLHDDNDDFDSSSVQSQAGSRPGSPVPQSEMSEMDIHSCGSLSLTSAPASSAGGPTKKKPGPKASVLAWREASKMSDAGSIGSSAGDEPAHENGTRSVSAGWSSTASSKWKRVNSSGAPEEDEVASFTSESTSFSQESRSVGAPTSSQAQSVTSVAKMHSRGSQFPSSSALRSVQQTEQKELEDLTMRPGEEVRIIVSYSPVRGELDETYSAGRLLEHTFRLNLDYAKARGGSAIAGGGSRLRGGKERRTVLCRNRTCTSFIGVWPKELDLGETNVGSRKSSQIIVTNYSELSARVDLRFVSKVLSMYRDEMTIPAHQSIHLSLDHSPRRVNAAYSKQITVANLLNRRNDQIFEVRSKNVDKQRISFHSLLYRILTPNGSNFLEFGDVNINSSRIRAFSIENVTNANLTLDISTAHPEDIGLYVKAMPDETANSNLSAPSAASEAVGGTKTVHAKGKGYEDHEPSGSVMARALPAMLAAAKEGKDGQPANKAAKGAELKERFLETISSDTPAHIRQENTSWRTAQKLSHYRKDVSSPSVALGELREGGQISGGGNGTGTGAQSKKGGQVNLVTVLKKGGKGRTTIPFGCGVAFKDRTLIQEFEPLDLATGPPLVAKRISTKSRCFQLLEQLETTKRSAKSAKAADDQTLSAPTAELGDDTAEATPSHTNSAVATPVAKRLPNALANDIKSKAGTPSRPVAGLHSDDTVRESQQRSPALTAKRKIKQTALDPTDVSNLSLDELLAALESQPNALSTLFFNSAQAEEKHVRTEINLQRELRRAIETRRLVPLSMLRVPPGEERQVVAVFSPNGSTRPHILGTARKQDSRIFLRLMDYDVEAVKASIEFSAMATLERDELPIRDLMVRTTVCRALLELGQPHINFGQMEKGETKTKKILIHNRSEWSARYCIRKSGSIASGDIKLSSGRYGVVSAHGKREVEFIFSPSLTGAYQEKLIIENVADRDRDLTVFLKATVRKKPNFAVEPAAIDFGECRPGKLTEAQSFSISNTTSKARTFVVAIDSSDLRHQRTIMDLVFSTSDEDQTRTTLTKAEETSIAEEVEHISQKLKIANRKGQEDKIKKYEGRLAELNVKTGGGAAPPTPLSAGSSRPASPPAQASQPSTDEQEAEGALSTEVTAKSTPAEDLSARATLVSPPASARLKRVSSTVTISLGPNASKRIFVRVRTSAVHTALTAQDEEHAASVQEKGGQDVSLDVLVHEVKNQDETRIVAVRARALWSSGSSGAAAGGVSESSTTNEEKAEEGPQEGDREEENVADPLPVHDSSAVIFTSDSQL</sequence>
<feature type="compositionally biased region" description="Gly residues" evidence="1">
    <location>
        <begin position="1419"/>
        <end position="1429"/>
    </location>
</feature>
<dbReference type="GeneID" id="37014290"/>
<dbReference type="STRING" id="1684307.A0A316U6A1"/>
<feature type="region of interest" description="Disordered" evidence="1">
    <location>
        <begin position="381"/>
        <end position="443"/>
    </location>
</feature>
<feature type="compositionally biased region" description="Low complexity" evidence="1">
    <location>
        <begin position="1973"/>
        <end position="1990"/>
    </location>
</feature>
<gene>
    <name evidence="2" type="ORF">BCV69DRAFT_283005</name>
</gene>
<feature type="compositionally biased region" description="Low complexity" evidence="1">
    <location>
        <begin position="967"/>
        <end position="978"/>
    </location>
</feature>
<dbReference type="Proteomes" id="UP000245942">
    <property type="component" value="Unassembled WGS sequence"/>
</dbReference>
<feature type="compositionally biased region" description="Acidic residues" evidence="1">
    <location>
        <begin position="2132"/>
        <end position="2143"/>
    </location>
</feature>
<dbReference type="InterPro" id="IPR013783">
    <property type="entry name" value="Ig-like_fold"/>
</dbReference>
<dbReference type="OrthoDB" id="252265at2759"/>
<feature type="compositionally biased region" description="Low complexity" evidence="1">
    <location>
        <begin position="782"/>
        <end position="804"/>
    </location>
</feature>
<feature type="region of interest" description="Disordered" evidence="1">
    <location>
        <begin position="831"/>
        <end position="1048"/>
    </location>
</feature>
<feature type="compositionally biased region" description="Low complexity" evidence="1">
    <location>
        <begin position="383"/>
        <end position="401"/>
    </location>
</feature>
<feature type="compositionally biased region" description="Basic and acidic residues" evidence="1">
    <location>
        <begin position="1573"/>
        <end position="1582"/>
    </location>
</feature>
<protein>
    <submittedName>
        <fullName evidence="2">Uncharacterized protein</fullName>
    </submittedName>
</protein>
<feature type="region of interest" description="Disordered" evidence="1">
    <location>
        <begin position="1397"/>
        <end position="1435"/>
    </location>
</feature>
<feature type="region of interest" description="Disordered" evidence="1">
    <location>
        <begin position="1959"/>
        <end position="2019"/>
    </location>
</feature>
<evidence type="ECO:0000313" key="3">
    <source>
        <dbReference type="Proteomes" id="UP000245942"/>
    </source>
</evidence>
<reference evidence="2 3" key="1">
    <citation type="journal article" date="2018" name="Mol. Biol. Evol.">
        <title>Broad Genomic Sampling Reveals a Smut Pathogenic Ancestry of the Fungal Clade Ustilaginomycotina.</title>
        <authorList>
            <person name="Kijpornyongpan T."/>
            <person name="Mondo S.J."/>
            <person name="Barry K."/>
            <person name="Sandor L."/>
            <person name="Lee J."/>
            <person name="Lipzen A."/>
            <person name="Pangilinan J."/>
            <person name="LaButti K."/>
            <person name="Hainaut M."/>
            <person name="Henrissat B."/>
            <person name="Grigoriev I.V."/>
            <person name="Spatafora J.W."/>
            <person name="Aime M.C."/>
        </authorList>
    </citation>
    <scope>NUCLEOTIDE SEQUENCE [LARGE SCALE GENOMIC DNA]</scope>
    <source>
        <strain evidence="2 3">MCA 4718</strain>
    </source>
</reference>
<name>A0A316U6A1_9BASI</name>
<organism evidence="2 3">
    <name type="scientific">Pseudomicrostroma glucosiphilum</name>
    <dbReference type="NCBI Taxonomy" id="1684307"/>
    <lineage>
        <taxon>Eukaryota</taxon>
        <taxon>Fungi</taxon>
        <taxon>Dikarya</taxon>
        <taxon>Basidiomycota</taxon>
        <taxon>Ustilaginomycotina</taxon>
        <taxon>Exobasidiomycetes</taxon>
        <taxon>Microstromatales</taxon>
        <taxon>Microstromatales incertae sedis</taxon>
        <taxon>Pseudomicrostroma</taxon>
    </lineage>
</organism>
<keyword evidence="3" id="KW-1185">Reference proteome</keyword>
<feature type="compositionally biased region" description="Low complexity" evidence="1">
    <location>
        <begin position="2109"/>
        <end position="2122"/>
    </location>
</feature>
<feature type="compositionally biased region" description="Polar residues" evidence="1">
    <location>
        <begin position="65"/>
        <end position="89"/>
    </location>
</feature>
<feature type="compositionally biased region" description="Polar residues" evidence="1">
    <location>
        <begin position="1031"/>
        <end position="1047"/>
    </location>
</feature>
<dbReference type="Gene3D" id="2.60.40.10">
    <property type="entry name" value="Immunoglobulins"/>
    <property type="match status" value="2"/>
</dbReference>
<proteinExistence type="predicted"/>
<accession>A0A316U6A1</accession>
<feature type="compositionally biased region" description="Low complexity" evidence="1">
    <location>
        <begin position="492"/>
        <end position="526"/>
    </location>
</feature>